<name>A0A8J6CFN5_DIALT</name>
<dbReference type="GO" id="GO:0005739">
    <property type="term" value="C:mitochondrion"/>
    <property type="evidence" value="ECO:0007669"/>
    <property type="project" value="TreeGrafter"/>
</dbReference>
<keyword evidence="3 4" id="KW-0472">Membrane</keyword>
<comment type="similarity">
    <text evidence="5">Belongs to the mitochondrial carrier (TC 2.A.29) family.</text>
</comment>
<accession>A0A8J6CFN5</accession>
<keyword evidence="7" id="KW-1185">Reference proteome</keyword>
<protein>
    <recommendedName>
        <fullName evidence="8">Mitochondrial carrier protein</fullName>
    </recommendedName>
</protein>
<keyword evidence="5" id="KW-0813">Transport</keyword>
<dbReference type="GO" id="GO:0016020">
    <property type="term" value="C:membrane"/>
    <property type="evidence" value="ECO:0007669"/>
    <property type="project" value="UniProtKB-SubCell"/>
</dbReference>
<organism evidence="6 7">
    <name type="scientific">Diacronema lutheri</name>
    <name type="common">Unicellular marine alga</name>
    <name type="synonym">Monochrysis lutheri</name>
    <dbReference type="NCBI Taxonomy" id="2081491"/>
    <lineage>
        <taxon>Eukaryota</taxon>
        <taxon>Haptista</taxon>
        <taxon>Haptophyta</taxon>
        <taxon>Pavlovophyceae</taxon>
        <taxon>Pavlovales</taxon>
        <taxon>Pavlovaceae</taxon>
        <taxon>Diacronema</taxon>
    </lineage>
</organism>
<dbReference type="InterPro" id="IPR053017">
    <property type="entry name" value="Mito_Cit/Oxoglu_Carrier"/>
</dbReference>
<dbReference type="Pfam" id="PF00153">
    <property type="entry name" value="Mito_carr"/>
    <property type="match status" value="1"/>
</dbReference>
<evidence type="ECO:0000256" key="4">
    <source>
        <dbReference type="PROSITE-ProRule" id="PRU00282"/>
    </source>
</evidence>
<comment type="subcellular location">
    <subcellularLocation>
        <location evidence="1">Membrane</location>
        <topology evidence="1">Multi-pass membrane protein</topology>
    </subcellularLocation>
</comment>
<dbReference type="SUPFAM" id="SSF103506">
    <property type="entry name" value="Mitochondrial carrier"/>
    <property type="match status" value="1"/>
</dbReference>
<evidence type="ECO:0000256" key="3">
    <source>
        <dbReference type="ARBA" id="ARBA00023136"/>
    </source>
</evidence>
<reference evidence="6" key="1">
    <citation type="submission" date="2021-05" db="EMBL/GenBank/DDBJ databases">
        <title>The genome of the haptophyte Pavlova lutheri (Diacronema luteri, Pavlovales) - a model for lipid biosynthesis in eukaryotic algae.</title>
        <authorList>
            <person name="Hulatt C.J."/>
            <person name="Posewitz M.C."/>
        </authorList>
    </citation>
    <scope>NUCLEOTIDE SEQUENCE</scope>
    <source>
        <strain evidence="6">NIVA-4/92</strain>
    </source>
</reference>
<dbReference type="Gene3D" id="1.50.40.10">
    <property type="entry name" value="Mitochondrial carrier domain"/>
    <property type="match status" value="2"/>
</dbReference>
<evidence type="ECO:0000256" key="2">
    <source>
        <dbReference type="ARBA" id="ARBA00022692"/>
    </source>
</evidence>
<evidence type="ECO:0008006" key="8">
    <source>
        <dbReference type="Google" id="ProtNLM"/>
    </source>
</evidence>
<sequence length="296" mass="31703">MGIGGGDTAGVQWEMLVIGPVTTVGEMMMGGHWLEMLKVQRQAGTYPSYVAAARHMWTELGFAGFYKGFWPWGFAQGCYKGLPVLFTQGEVKRRLQGAGVDKQSAGIVAGVTAGMVQGAMIAPTQRLKTIVGTNKAAGAVSTDLIAQVIKNEGIMTVFKGTGVMVVRRGVDWGLRFYGKGLCDQFFLSQKPAGAPKKLTATEAFASGIFGGAFSGINQPLDVWVANCQKHRTVPLSAGGVLAELVAESRVKGFFAVFFRGIEMRVIHSSYHTAWMAGLGQYIFDVYKATQAAGKAR</sequence>
<dbReference type="PANTHER" id="PTHR46982">
    <property type="entry name" value="CITRATE/OXOGLUTARATE CARRIER PROTEIN"/>
    <property type="match status" value="1"/>
</dbReference>
<dbReference type="OrthoDB" id="10253709at2759"/>
<evidence type="ECO:0000313" key="7">
    <source>
        <dbReference type="Proteomes" id="UP000751190"/>
    </source>
</evidence>
<dbReference type="GO" id="GO:0005371">
    <property type="term" value="F:tricarboxylate secondary active transmembrane transporter activity"/>
    <property type="evidence" value="ECO:0007669"/>
    <property type="project" value="TreeGrafter"/>
</dbReference>
<dbReference type="Proteomes" id="UP000751190">
    <property type="component" value="Unassembled WGS sequence"/>
</dbReference>
<comment type="caution">
    <text evidence="6">The sequence shown here is derived from an EMBL/GenBank/DDBJ whole genome shotgun (WGS) entry which is preliminary data.</text>
</comment>
<evidence type="ECO:0000256" key="5">
    <source>
        <dbReference type="RuleBase" id="RU000488"/>
    </source>
</evidence>
<dbReference type="GO" id="GO:0006843">
    <property type="term" value="P:mitochondrial citrate transmembrane transport"/>
    <property type="evidence" value="ECO:0007669"/>
    <property type="project" value="TreeGrafter"/>
</dbReference>
<keyword evidence="2 4" id="KW-0812">Transmembrane</keyword>
<dbReference type="GO" id="GO:0015742">
    <property type="term" value="P:alpha-ketoglutarate transport"/>
    <property type="evidence" value="ECO:0007669"/>
    <property type="project" value="TreeGrafter"/>
</dbReference>
<proteinExistence type="inferred from homology"/>
<evidence type="ECO:0000256" key="1">
    <source>
        <dbReference type="ARBA" id="ARBA00004141"/>
    </source>
</evidence>
<dbReference type="EMBL" id="JAGTXO010000009">
    <property type="protein sequence ID" value="KAG8465833.1"/>
    <property type="molecule type" value="Genomic_DNA"/>
</dbReference>
<feature type="repeat" description="Solcar" evidence="4">
    <location>
        <begin position="101"/>
        <end position="185"/>
    </location>
</feature>
<dbReference type="InterPro" id="IPR018108">
    <property type="entry name" value="MCP_transmembrane"/>
</dbReference>
<dbReference type="PROSITE" id="PS50920">
    <property type="entry name" value="SOLCAR"/>
    <property type="match status" value="1"/>
</dbReference>
<evidence type="ECO:0000313" key="6">
    <source>
        <dbReference type="EMBL" id="KAG8465833.1"/>
    </source>
</evidence>
<dbReference type="InterPro" id="IPR023395">
    <property type="entry name" value="MCP_dom_sf"/>
</dbReference>
<gene>
    <name evidence="6" type="ORF">KFE25_005403</name>
</gene>
<dbReference type="PANTHER" id="PTHR46982:SF1">
    <property type="entry name" value="CITRATE_OXOGLUTARATE CARRIER PROTEIN"/>
    <property type="match status" value="1"/>
</dbReference>
<dbReference type="AlphaFoldDB" id="A0A8J6CFN5"/>